<dbReference type="KEGG" id="gsh:117365427"/>
<proteinExistence type="predicted"/>
<feature type="region of interest" description="Disordered" evidence="1">
    <location>
        <begin position="43"/>
        <end position="69"/>
    </location>
</feature>
<organism evidence="2 3">
    <name type="scientific">Geotrypetes seraphini</name>
    <name type="common">Gaboon caecilian</name>
    <name type="synonym">Caecilia seraphini</name>
    <dbReference type="NCBI Taxonomy" id="260995"/>
    <lineage>
        <taxon>Eukaryota</taxon>
        <taxon>Metazoa</taxon>
        <taxon>Chordata</taxon>
        <taxon>Craniata</taxon>
        <taxon>Vertebrata</taxon>
        <taxon>Euteleostomi</taxon>
        <taxon>Amphibia</taxon>
        <taxon>Gymnophiona</taxon>
        <taxon>Geotrypetes</taxon>
    </lineage>
</organism>
<dbReference type="InParanoid" id="A0A6P8S440"/>
<accession>A0A6P8S440</accession>
<evidence type="ECO:0000256" key="1">
    <source>
        <dbReference type="SAM" id="MobiDB-lite"/>
    </source>
</evidence>
<dbReference type="GeneID" id="117365427"/>
<dbReference type="AlphaFoldDB" id="A0A6P8S440"/>
<feature type="region of interest" description="Disordered" evidence="1">
    <location>
        <begin position="115"/>
        <end position="297"/>
    </location>
</feature>
<protein>
    <submittedName>
        <fullName evidence="3">Uncharacterized protein LOC117365427 isoform X1</fullName>
    </submittedName>
</protein>
<evidence type="ECO:0000313" key="2">
    <source>
        <dbReference type="Proteomes" id="UP000515159"/>
    </source>
</evidence>
<gene>
    <name evidence="3" type="primary">LOC117365427</name>
</gene>
<name>A0A6P8S440_GEOSA</name>
<evidence type="ECO:0000313" key="3">
    <source>
        <dbReference type="RefSeq" id="XP_033811761.1"/>
    </source>
</evidence>
<dbReference type="Proteomes" id="UP000515159">
    <property type="component" value="Chromosome 8"/>
</dbReference>
<feature type="compositionally biased region" description="Polar residues" evidence="1">
    <location>
        <begin position="43"/>
        <end position="52"/>
    </location>
</feature>
<keyword evidence="2" id="KW-1185">Reference proteome</keyword>
<dbReference type="RefSeq" id="XP_033811761.1">
    <property type="nucleotide sequence ID" value="XM_033955870.1"/>
</dbReference>
<reference evidence="3" key="1">
    <citation type="submission" date="2025-08" db="UniProtKB">
        <authorList>
            <consortium name="RefSeq"/>
        </authorList>
    </citation>
    <scope>IDENTIFICATION</scope>
</reference>
<dbReference type="OrthoDB" id="10610696at2759"/>
<feature type="compositionally biased region" description="Basic and acidic residues" evidence="1">
    <location>
        <begin position="282"/>
        <end position="297"/>
    </location>
</feature>
<feature type="compositionally biased region" description="Basic and acidic residues" evidence="1">
    <location>
        <begin position="133"/>
        <end position="147"/>
    </location>
</feature>
<sequence>MPPRKKKALQAREQTVGLLSGQLVRAPTFLYGESDDHLQVANSQVMEPSSPTRAPEPSCTDEEANDNIRRRTYIIPPNEQIFWDRRKTYMISPASALGVEACDGKVPAQNALLEETDGHGPLQEQRSGLNSEGKTKEKQIQEEESIREPGVLQESKPKKRGRKKKTEMDSSDFASLNTELVKDLEVTLKSRKKKSTLTSKENGNYEDDGTAEGVNAKKRGRKKKEMVVSNAVPVDPIDVNQAEKPKRGRKKKVVPAVTDQAMENASTNPKDQKKGRKKKEKPKAEDEGKHPVEMEGL</sequence>